<reference evidence="1 2" key="1">
    <citation type="submission" date="2021-03" db="EMBL/GenBank/DDBJ databases">
        <title>Whole genome sequence of Metabacillus bambusae BG109.</title>
        <authorList>
            <person name="Jeong J.W."/>
        </authorList>
    </citation>
    <scope>NUCLEOTIDE SEQUENCE [LARGE SCALE GENOMIC DNA]</scope>
    <source>
        <strain evidence="1 2">BG109</strain>
    </source>
</reference>
<organism evidence="1 2">
    <name type="scientific">Metabacillus bambusae</name>
    <dbReference type="NCBI Taxonomy" id="2795218"/>
    <lineage>
        <taxon>Bacteria</taxon>
        <taxon>Bacillati</taxon>
        <taxon>Bacillota</taxon>
        <taxon>Bacilli</taxon>
        <taxon>Bacillales</taxon>
        <taxon>Bacillaceae</taxon>
        <taxon>Metabacillus</taxon>
    </lineage>
</organism>
<protein>
    <submittedName>
        <fullName evidence="1">Uncharacterized protein</fullName>
    </submittedName>
</protein>
<dbReference type="RefSeq" id="WP_207981655.1">
    <property type="nucleotide sequence ID" value="NZ_JAGDEL010000026.1"/>
</dbReference>
<evidence type="ECO:0000313" key="2">
    <source>
        <dbReference type="Proteomes" id="UP000663981"/>
    </source>
</evidence>
<comment type="caution">
    <text evidence="1">The sequence shown here is derived from an EMBL/GenBank/DDBJ whole genome shotgun (WGS) entry which is preliminary data.</text>
</comment>
<dbReference type="EMBL" id="JAGDEL010000026">
    <property type="protein sequence ID" value="MBO1514749.1"/>
    <property type="molecule type" value="Genomic_DNA"/>
</dbReference>
<keyword evidence="2" id="KW-1185">Reference proteome</keyword>
<accession>A0ABS3N9U7</accession>
<evidence type="ECO:0000313" key="1">
    <source>
        <dbReference type="EMBL" id="MBO1514749.1"/>
    </source>
</evidence>
<name>A0ABS3N9U7_9BACI</name>
<sequence>MRNNSTIFIKGSVDFNDNINGFSDSTIYVQGNANFHNKHINSFDSSAKICVRGLVSGLPSNQNYNIYSPSTSLSAFNNNCISGTGELSYDDILVQLESIFVNVNYNNN</sequence>
<gene>
    <name evidence="1" type="ORF">I7822_24250</name>
</gene>
<proteinExistence type="predicted"/>
<dbReference type="Proteomes" id="UP000663981">
    <property type="component" value="Unassembled WGS sequence"/>
</dbReference>